<feature type="transmembrane region" description="Helical" evidence="1">
    <location>
        <begin position="109"/>
        <end position="128"/>
    </location>
</feature>
<keyword evidence="3" id="KW-1185">Reference proteome</keyword>
<dbReference type="AlphaFoldDB" id="A0ABD3DMB6"/>
<dbReference type="PANTHER" id="PTHR34656:SF2">
    <property type="entry name" value="TRANSMEMBRANE PROTEIN"/>
    <property type="match status" value="1"/>
</dbReference>
<feature type="transmembrane region" description="Helical" evidence="1">
    <location>
        <begin position="44"/>
        <end position="77"/>
    </location>
</feature>
<dbReference type="Proteomes" id="UP001632038">
    <property type="component" value="Unassembled WGS sequence"/>
</dbReference>
<protein>
    <submittedName>
        <fullName evidence="2">Uncharacterized protein</fullName>
    </submittedName>
</protein>
<sequence length="134" mass="15079">MNQITKTSKTTTCIFFFLISFSIILPFVERIADSSSAYYYVSFLPLLVAFILVVLIVFTVRTTVVVWITVLVLLAFVGKRRKVLVEEGSKITSDIAFYVVKVVVKEKGLVAFGCATIISATMMAWLRMSDQNYL</sequence>
<comment type="caution">
    <text evidence="2">The sequence shown here is derived from an EMBL/GenBank/DDBJ whole genome shotgun (WGS) entry which is preliminary data.</text>
</comment>
<organism evidence="2 3">
    <name type="scientific">Castilleja foliolosa</name>
    <dbReference type="NCBI Taxonomy" id="1961234"/>
    <lineage>
        <taxon>Eukaryota</taxon>
        <taxon>Viridiplantae</taxon>
        <taxon>Streptophyta</taxon>
        <taxon>Embryophyta</taxon>
        <taxon>Tracheophyta</taxon>
        <taxon>Spermatophyta</taxon>
        <taxon>Magnoliopsida</taxon>
        <taxon>eudicotyledons</taxon>
        <taxon>Gunneridae</taxon>
        <taxon>Pentapetalae</taxon>
        <taxon>asterids</taxon>
        <taxon>lamiids</taxon>
        <taxon>Lamiales</taxon>
        <taxon>Orobanchaceae</taxon>
        <taxon>Pedicularideae</taxon>
        <taxon>Castillejinae</taxon>
        <taxon>Castilleja</taxon>
    </lineage>
</organism>
<evidence type="ECO:0000313" key="2">
    <source>
        <dbReference type="EMBL" id="KAL3642317.1"/>
    </source>
</evidence>
<keyword evidence="1" id="KW-0812">Transmembrane</keyword>
<proteinExistence type="predicted"/>
<accession>A0ABD3DMB6</accession>
<evidence type="ECO:0000313" key="3">
    <source>
        <dbReference type="Proteomes" id="UP001632038"/>
    </source>
</evidence>
<evidence type="ECO:0000256" key="1">
    <source>
        <dbReference type="SAM" id="Phobius"/>
    </source>
</evidence>
<keyword evidence="1" id="KW-0472">Membrane</keyword>
<gene>
    <name evidence="2" type="ORF">CASFOL_013132</name>
</gene>
<dbReference type="PANTHER" id="PTHR34656">
    <property type="entry name" value="PYRROLINE-5-CARBOXYLATE REDUCTASE"/>
    <property type="match status" value="1"/>
</dbReference>
<feature type="transmembrane region" description="Helical" evidence="1">
    <location>
        <begin position="12"/>
        <end position="32"/>
    </location>
</feature>
<keyword evidence="1" id="KW-1133">Transmembrane helix</keyword>
<name>A0ABD3DMB6_9LAMI</name>
<reference evidence="3" key="1">
    <citation type="journal article" date="2024" name="IScience">
        <title>Strigolactones Initiate the Formation of Haustorium-like Structures in Castilleja.</title>
        <authorList>
            <person name="Buerger M."/>
            <person name="Peterson D."/>
            <person name="Chory J."/>
        </authorList>
    </citation>
    <scope>NUCLEOTIDE SEQUENCE [LARGE SCALE GENOMIC DNA]</scope>
</reference>
<dbReference type="EMBL" id="JAVIJP010000016">
    <property type="protein sequence ID" value="KAL3642317.1"/>
    <property type="molecule type" value="Genomic_DNA"/>
</dbReference>